<name>A0A8T2P7Z0_9TELE</name>
<sequence length="116" mass="12722">MSSANSAVAVMGCCWRCPLFQLSRFFIWLGVVAGSGRIDKPILKAGCAYCKAKRNCWPCVRSVAINAGERRGVEHRDTRQFPLLLWLPPTLLFSGCFALGGKLLKLPQHGGKTNSI</sequence>
<dbReference type="EMBL" id="JAFBMS010000009">
    <property type="protein sequence ID" value="KAG9349593.1"/>
    <property type="molecule type" value="Genomic_DNA"/>
</dbReference>
<organism evidence="1 2">
    <name type="scientific">Albula glossodonta</name>
    <name type="common">roundjaw bonefish</name>
    <dbReference type="NCBI Taxonomy" id="121402"/>
    <lineage>
        <taxon>Eukaryota</taxon>
        <taxon>Metazoa</taxon>
        <taxon>Chordata</taxon>
        <taxon>Craniata</taxon>
        <taxon>Vertebrata</taxon>
        <taxon>Euteleostomi</taxon>
        <taxon>Actinopterygii</taxon>
        <taxon>Neopterygii</taxon>
        <taxon>Teleostei</taxon>
        <taxon>Albuliformes</taxon>
        <taxon>Albulidae</taxon>
        <taxon>Albula</taxon>
    </lineage>
</organism>
<proteinExistence type="predicted"/>
<gene>
    <name evidence="1" type="ORF">JZ751_028041</name>
</gene>
<evidence type="ECO:0000313" key="2">
    <source>
        <dbReference type="Proteomes" id="UP000824540"/>
    </source>
</evidence>
<protein>
    <submittedName>
        <fullName evidence="1">Uncharacterized protein</fullName>
    </submittedName>
</protein>
<dbReference type="SUPFAM" id="SSF50104">
    <property type="entry name" value="Translation proteins SH3-like domain"/>
    <property type="match status" value="1"/>
</dbReference>
<reference evidence="1" key="1">
    <citation type="thesis" date="2021" institute="BYU ScholarsArchive" country="Provo, UT, USA">
        <title>Applications of and Algorithms for Genome Assembly and Genomic Analyses with an Emphasis on Marine Teleosts.</title>
        <authorList>
            <person name="Pickett B.D."/>
        </authorList>
    </citation>
    <scope>NUCLEOTIDE SEQUENCE</scope>
    <source>
        <strain evidence="1">HI-2016</strain>
    </source>
</reference>
<dbReference type="Proteomes" id="UP000824540">
    <property type="component" value="Unassembled WGS sequence"/>
</dbReference>
<dbReference type="AlphaFoldDB" id="A0A8T2P7Z0"/>
<dbReference type="Gene3D" id="4.10.950.10">
    <property type="entry name" value="Ribosomal protein L2, domain 3"/>
    <property type="match status" value="1"/>
</dbReference>
<dbReference type="InterPro" id="IPR008991">
    <property type="entry name" value="Translation_prot_SH3-like_sf"/>
</dbReference>
<comment type="caution">
    <text evidence="1">The sequence shown here is derived from an EMBL/GenBank/DDBJ whole genome shotgun (WGS) entry which is preliminary data.</text>
</comment>
<dbReference type="OrthoDB" id="10267824at2759"/>
<dbReference type="InterPro" id="IPR014726">
    <property type="entry name" value="Ribosomal_uL2_dom3"/>
</dbReference>
<keyword evidence="2" id="KW-1185">Reference proteome</keyword>
<accession>A0A8T2P7Z0</accession>
<evidence type="ECO:0000313" key="1">
    <source>
        <dbReference type="EMBL" id="KAG9349593.1"/>
    </source>
</evidence>